<dbReference type="GeneID" id="36343179"/>
<proteinExistence type="predicted"/>
<dbReference type="KEGG" id="egl:EGR_07464"/>
<accession>W6UHT6</accession>
<dbReference type="EMBL" id="APAU02000078">
    <property type="protein sequence ID" value="EUB57657.1"/>
    <property type="molecule type" value="Genomic_DNA"/>
</dbReference>
<keyword evidence="2" id="KW-1185">Reference proteome</keyword>
<organism evidence="1 2">
    <name type="scientific">Echinococcus granulosus</name>
    <name type="common">Hydatid tapeworm</name>
    <dbReference type="NCBI Taxonomy" id="6210"/>
    <lineage>
        <taxon>Eukaryota</taxon>
        <taxon>Metazoa</taxon>
        <taxon>Spiralia</taxon>
        <taxon>Lophotrochozoa</taxon>
        <taxon>Platyhelminthes</taxon>
        <taxon>Cestoda</taxon>
        <taxon>Eucestoda</taxon>
        <taxon>Cyclophyllidea</taxon>
        <taxon>Taeniidae</taxon>
        <taxon>Echinococcus</taxon>
        <taxon>Echinococcus granulosus group</taxon>
    </lineage>
</organism>
<dbReference type="RefSeq" id="XP_024348853.1">
    <property type="nucleotide sequence ID" value="XM_024496713.1"/>
</dbReference>
<gene>
    <name evidence="1" type="ORF">EGR_07464</name>
</gene>
<evidence type="ECO:0000313" key="2">
    <source>
        <dbReference type="Proteomes" id="UP000019149"/>
    </source>
</evidence>
<dbReference type="CTD" id="36343179"/>
<evidence type="ECO:0000313" key="1">
    <source>
        <dbReference type="EMBL" id="EUB57657.1"/>
    </source>
</evidence>
<dbReference type="AlphaFoldDB" id="W6UHT6"/>
<dbReference type="Proteomes" id="UP000019149">
    <property type="component" value="Unassembled WGS sequence"/>
</dbReference>
<comment type="caution">
    <text evidence="1">The sequence shown here is derived from an EMBL/GenBank/DDBJ whole genome shotgun (WGS) entry which is preliminary data.</text>
</comment>
<name>W6UHT6_ECHGR</name>
<reference evidence="1 2" key="1">
    <citation type="journal article" date="2013" name="Nat. Genet.">
        <title>The genome of the hydatid tapeworm Echinococcus granulosus.</title>
        <authorList>
            <person name="Zheng H."/>
            <person name="Zhang W."/>
            <person name="Zhang L."/>
            <person name="Zhang Z."/>
            <person name="Li J."/>
            <person name="Lu G."/>
            <person name="Zhu Y."/>
            <person name="Wang Y."/>
            <person name="Huang Y."/>
            <person name="Liu J."/>
            <person name="Kang H."/>
            <person name="Chen J."/>
            <person name="Wang L."/>
            <person name="Chen A."/>
            <person name="Yu S."/>
            <person name="Gao Z."/>
            <person name="Jin L."/>
            <person name="Gu W."/>
            <person name="Wang Z."/>
            <person name="Zhao L."/>
            <person name="Shi B."/>
            <person name="Wen H."/>
            <person name="Lin R."/>
            <person name="Jones M.K."/>
            <person name="Brejova B."/>
            <person name="Vinar T."/>
            <person name="Zhao G."/>
            <person name="McManus D.P."/>
            <person name="Chen Z."/>
            <person name="Zhou Y."/>
            <person name="Wang S."/>
        </authorList>
    </citation>
    <scope>NUCLEOTIDE SEQUENCE [LARGE SCALE GENOMIC DNA]</scope>
</reference>
<protein>
    <submittedName>
        <fullName evidence="1">Uncharacterized protein</fullName>
    </submittedName>
</protein>
<sequence>MGEELTVVFGVMSDESDGQNGPFLFSLLDLKVDIWVVLSFFVDFINNPEVGRISLPTFGLEGGSAI</sequence>